<dbReference type="EMBL" id="LKTM01000126">
    <property type="protein sequence ID" value="KQH79013.1"/>
    <property type="molecule type" value="Genomic_DNA"/>
</dbReference>
<feature type="non-terminal residue" evidence="1">
    <location>
        <position position="567"/>
    </location>
</feature>
<evidence type="ECO:0000313" key="2">
    <source>
        <dbReference type="Proteomes" id="UP000051677"/>
    </source>
</evidence>
<organism evidence="1 2">
    <name type="scientific">Mycobacterium gordonae</name>
    <dbReference type="NCBI Taxonomy" id="1778"/>
    <lineage>
        <taxon>Bacteria</taxon>
        <taxon>Bacillati</taxon>
        <taxon>Actinomycetota</taxon>
        <taxon>Actinomycetes</taxon>
        <taxon>Mycobacteriales</taxon>
        <taxon>Mycobacteriaceae</taxon>
        <taxon>Mycobacterium</taxon>
    </lineage>
</organism>
<name>A0A0Q2QGP9_MYCGO</name>
<sequence>MTVTSIGRPAGAAAVAVDAPVATIAPARVPGAGWPRTRQDRRSIESLLTQPPFAPPKRHRRHPGAYDAAVGWMLDWLLDQPGDTWQDRWLASGADANGRRWRHIPVGWLTARGHGQSWMHDWFFRALFTAFGADLIRPSLNWLVAANFRRGTLTNIMTTCRDPKAFAQMQSLCSAEPDVSSAAATRTTYRASLILAAKGGAIAGITIGDMLELLDAEAATLRTAPGATHLFYRVLRTMGVFGADAPATLRELRTVGQRTPEQLIDRYGLLCRPIRDLLVDYLKERQPALDYTSVNSLANFLGALFWADLERHHPGINSLHLPPDVAQAWKQRLRTVPKTIRAPDGSTTQAQVPRINYRECLTPVRAFYLDLAHWAVEDPARWAAWVAPCPVGSEEINRRKDKRQRKSRMDARTRERLPVLPTLRRTADRRRQDAAETLDAARNTPIGQTFTAAGRALLRIDSPRAAAVKIWAQDLGTGARHDLARQEEQAFWTYAAIEVLRATGIRIEELTELSHHSLVQYRLPTTGEIVPLLQITPSKIDAERLLVVSPELAEVLSTIIRRVRATN</sequence>
<accession>A0A0Q2QGP9</accession>
<reference evidence="1 2" key="1">
    <citation type="submission" date="2015-10" db="EMBL/GenBank/DDBJ databases">
        <title>Mycobacterium gordonae draft genome assembly.</title>
        <authorList>
            <person name="Ustinova V."/>
            <person name="Smirnova T."/>
            <person name="Blagodatskikh K."/>
            <person name="Varlamov D."/>
            <person name="Larionova E."/>
            <person name="Chernousova L."/>
        </authorList>
    </citation>
    <scope>NUCLEOTIDE SEQUENCE [LARGE SCALE GENOMIC DNA]</scope>
    <source>
        <strain evidence="1 2">CTRI 14-8773</strain>
    </source>
</reference>
<evidence type="ECO:0000313" key="1">
    <source>
        <dbReference type="EMBL" id="KQH79013.1"/>
    </source>
</evidence>
<comment type="caution">
    <text evidence="1">The sequence shown here is derived from an EMBL/GenBank/DDBJ whole genome shotgun (WGS) entry which is preliminary data.</text>
</comment>
<gene>
    <name evidence="1" type="ORF">AO501_02150</name>
</gene>
<dbReference type="Proteomes" id="UP000051677">
    <property type="component" value="Unassembled WGS sequence"/>
</dbReference>
<proteinExistence type="predicted"/>
<dbReference type="OrthoDB" id="3522542at2"/>
<protein>
    <submittedName>
        <fullName evidence="1">Integrase</fullName>
    </submittedName>
</protein>
<dbReference type="AlphaFoldDB" id="A0A0Q2QGP9"/>